<protein>
    <submittedName>
        <fullName evidence="3">DUF1345 domain-containing protein</fullName>
    </submittedName>
</protein>
<gene>
    <name evidence="3" type="ORF">EYE40_09330</name>
</gene>
<feature type="transmembrane region" description="Helical" evidence="2">
    <location>
        <begin position="64"/>
        <end position="89"/>
    </location>
</feature>
<dbReference type="AlphaFoldDB" id="A0A4Q9GRJ3"/>
<comment type="caution">
    <text evidence="3">The sequence shown here is derived from an EMBL/GenBank/DDBJ whole genome shotgun (WGS) entry which is preliminary data.</text>
</comment>
<organism evidence="3 4">
    <name type="scientific">Glaciihabitans arcticus</name>
    <dbReference type="NCBI Taxonomy" id="2668039"/>
    <lineage>
        <taxon>Bacteria</taxon>
        <taxon>Bacillati</taxon>
        <taxon>Actinomycetota</taxon>
        <taxon>Actinomycetes</taxon>
        <taxon>Micrococcales</taxon>
        <taxon>Microbacteriaceae</taxon>
        <taxon>Glaciihabitans</taxon>
    </lineage>
</organism>
<feature type="transmembrane region" description="Helical" evidence="2">
    <location>
        <begin position="231"/>
        <end position="255"/>
    </location>
</feature>
<accession>A0A4Q9GRJ3</accession>
<name>A0A4Q9GRJ3_9MICO</name>
<feature type="transmembrane region" description="Helical" evidence="2">
    <location>
        <begin position="115"/>
        <end position="138"/>
    </location>
</feature>
<proteinExistence type="predicted"/>
<evidence type="ECO:0000313" key="4">
    <source>
        <dbReference type="Proteomes" id="UP000294194"/>
    </source>
</evidence>
<keyword evidence="2" id="KW-1133">Transmembrane helix</keyword>
<dbReference type="InterPro" id="IPR009781">
    <property type="entry name" value="DUF1345"/>
</dbReference>
<dbReference type="Proteomes" id="UP000294194">
    <property type="component" value="Unassembled WGS sequence"/>
</dbReference>
<sequence length="256" mass="27806">MGRSPVVRESVDTGTVGSPSMSRRMPRTDLFRVTVSSVVSALFATGVMFFLAGVVGVEYEDPTLFLVTAYLVLWPVYTAIYATWSTFVYSRLDGELLKRVTVADESAERSPIQRFLGVTGATNTTISAAVAAVAITIVVAQQPEFRSDAIYVGLALLTVASSWVLMVFSFAQSYLRLGAGVHDEPHLKFHFPEAARFSDYLTLAVLLSTMAATVPADISSRTAWRVVRSNVIIAFVFNSVIIAMMVSLLFGRLLAG</sequence>
<keyword evidence="4" id="KW-1185">Reference proteome</keyword>
<evidence type="ECO:0000313" key="3">
    <source>
        <dbReference type="EMBL" id="TBN57572.1"/>
    </source>
</evidence>
<dbReference type="EMBL" id="SISG01000001">
    <property type="protein sequence ID" value="TBN57572.1"/>
    <property type="molecule type" value="Genomic_DNA"/>
</dbReference>
<reference evidence="4" key="1">
    <citation type="submission" date="2019-02" db="EMBL/GenBank/DDBJ databases">
        <title>Glaciihabitans arcticus sp. nov., a psychrotolerant bacterium isolated from polar soil.</title>
        <authorList>
            <person name="Dahal R.H."/>
        </authorList>
    </citation>
    <scope>NUCLEOTIDE SEQUENCE [LARGE SCALE GENOMIC DNA]</scope>
    <source>
        <strain evidence="4">RP-3-7</strain>
    </source>
</reference>
<keyword evidence="2" id="KW-0812">Transmembrane</keyword>
<keyword evidence="2" id="KW-0472">Membrane</keyword>
<feature type="transmembrane region" description="Helical" evidence="2">
    <location>
        <begin position="30"/>
        <end position="52"/>
    </location>
</feature>
<feature type="region of interest" description="Disordered" evidence="1">
    <location>
        <begin position="1"/>
        <end position="23"/>
    </location>
</feature>
<feature type="compositionally biased region" description="Polar residues" evidence="1">
    <location>
        <begin position="12"/>
        <end position="21"/>
    </location>
</feature>
<dbReference type="Pfam" id="PF07077">
    <property type="entry name" value="DUF1345"/>
    <property type="match status" value="1"/>
</dbReference>
<evidence type="ECO:0000256" key="2">
    <source>
        <dbReference type="SAM" id="Phobius"/>
    </source>
</evidence>
<feature type="transmembrane region" description="Helical" evidence="2">
    <location>
        <begin position="150"/>
        <end position="171"/>
    </location>
</feature>
<evidence type="ECO:0000256" key="1">
    <source>
        <dbReference type="SAM" id="MobiDB-lite"/>
    </source>
</evidence>